<dbReference type="InParanoid" id="A0A507AR66"/>
<dbReference type="Proteomes" id="UP000319257">
    <property type="component" value="Unassembled WGS sequence"/>
</dbReference>
<dbReference type="EMBL" id="SKBQ01000008">
    <property type="protein sequence ID" value="TPX07559.1"/>
    <property type="molecule type" value="Genomic_DNA"/>
</dbReference>
<dbReference type="PANTHER" id="PTHR46093">
    <property type="entry name" value="ACYL-COA-BINDING DOMAIN-CONTAINING PROTEIN 5"/>
    <property type="match status" value="1"/>
</dbReference>
<reference evidence="4 6" key="1">
    <citation type="submission" date="2019-06" db="EMBL/GenBank/DDBJ databases">
        <title>Draft genome sequence of the filamentous fungus Phialemoniopsis curvata isolated from diesel fuel.</title>
        <authorList>
            <person name="Varaljay V.A."/>
            <person name="Lyon W.J."/>
            <person name="Crouch A.L."/>
            <person name="Drake C.E."/>
            <person name="Hollomon J.M."/>
            <person name="Nadeau L.J."/>
            <person name="Nunn H.S."/>
            <person name="Stevenson B.S."/>
            <person name="Bojanowski C.L."/>
            <person name="Crookes-Goodson W.J."/>
        </authorList>
    </citation>
    <scope>NUCLEOTIDE SEQUENCE [LARGE SCALE GENOMIC DNA]</scope>
    <source>
        <strain evidence="4 6">D216</strain>
    </source>
</reference>
<keyword evidence="6" id="KW-1185">Reference proteome</keyword>
<comment type="caution">
    <text evidence="4">The sequence shown here is derived from an EMBL/GenBank/DDBJ whole genome shotgun (WGS) entry which is preliminary data.</text>
</comment>
<evidence type="ECO:0000256" key="1">
    <source>
        <dbReference type="ARBA" id="ARBA00022441"/>
    </source>
</evidence>
<sequence length="508" mass="55563">MDAPPADKFLYRAFTSVAALGDYLYIEGGEIKIAGDEVISRPVNSTLSLPLKSSWKTSSAPLNSINKGSAPTVKQPALWPSPDGKTIYSWGGEGPWADEAGAKNRSLWAFTPDSFGGGTWGVQQPASANSFAAIHRTGRALYTSCGQIGLSVSGFGVSNTDEFFPDPRKEIPVSGLITYEMDSRTWSNKTAVPALQPQYGWLWGAGTCMPPRNKTDHLAFFLGGAKTSSTSIDFPKLADFSNITFYDPKADRWYWQTTTGTVPRGRTLHCAVGVSGKNDTHEIFVYGGTNTAVNSVDAYNDLFILTIPGFHWTQANVISPPRQLHSCAHAGNSQMIVVGGWESAAFNWPPGPDQWPLGIGVFDMKQLSWRDSYDANAADYDTPDDIQRWYAGGSSNTPKEQKSSSTGTIVGGTIGGVALLALIGLFYFLWKRRKAAAKASPTKEREYESPHYPGLELPGDEYYASKEYGNVSKTPQEHDSAWNMDRGAKYPMREPQELETQYHRAELA</sequence>
<accession>A0A507AR66</accession>
<protein>
    <recommendedName>
        <fullName evidence="7">Kelch repeat protein</fullName>
    </recommendedName>
</protein>
<dbReference type="AlphaFoldDB" id="A0A507AR66"/>
<keyword evidence="1" id="KW-0880">Kelch repeat</keyword>
<feature type="transmembrane region" description="Helical" evidence="3">
    <location>
        <begin position="409"/>
        <end position="430"/>
    </location>
</feature>
<evidence type="ECO:0000256" key="3">
    <source>
        <dbReference type="SAM" id="Phobius"/>
    </source>
</evidence>
<keyword evidence="3" id="KW-0472">Membrane</keyword>
<dbReference type="STRING" id="1093900.A0A507AR66"/>
<evidence type="ECO:0000313" key="5">
    <source>
        <dbReference type="EMBL" id="TPX07559.1"/>
    </source>
</evidence>
<dbReference type="SUPFAM" id="SSF50965">
    <property type="entry name" value="Galactose oxidase, central domain"/>
    <property type="match status" value="1"/>
</dbReference>
<gene>
    <name evidence="4" type="ORF">E0L32_001971</name>
    <name evidence="5" type="ORF">E0L32_002162</name>
</gene>
<dbReference type="GeneID" id="41969418"/>
<dbReference type="InterPro" id="IPR011043">
    <property type="entry name" value="Gal_Oxase/kelch_b-propeller"/>
</dbReference>
<evidence type="ECO:0008006" key="7">
    <source>
        <dbReference type="Google" id="ProtNLM"/>
    </source>
</evidence>
<keyword evidence="3" id="KW-0812">Transmembrane</keyword>
<dbReference type="RefSeq" id="XP_030989079.1">
    <property type="nucleotide sequence ID" value="XM_031136109.1"/>
</dbReference>
<evidence type="ECO:0000256" key="2">
    <source>
        <dbReference type="ARBA" id="ARBA00022737"/>
    </source>
</evidence>
<dbReference type="Gene3D" id="2.120.10.80">
    <property type="entry name" value="Kelch-type beta propeller"/>
    <property type="match status" value="1"/>
</dbReference>
<evidence type="ECO:0000313" key="4">
    <source>
        <dbReference type="EMBL" id="TPX07368.1"/>
    </source>
</evidence>
<dbReference type="OrthoDB" id="540004at2759"/>
<organism evidence="4 6">
    <name type="scientific">Thyridium curvatum</name>
    <dbReference type="NCBI Taxonomy" id="1093900"/>
    <lineage>
        <taxon>Eukaryota</taxon>
        <taxon>Fungi</taxon>
        <taxon>Dikarya</taxon>
        <taxon>Ascomycota</taxon>
        <taxon>Pezizomycotina</taxon>
        <taxon>Sordariomycetes</taxon>
        <taxon>Sordariomycetidae</taxon>
        <taxon>Thyridiales</taxon>
        <taxon>Thyridiaceae</taxon>
        <taxon>Thyridium</taxon>
    </lineage>
</organism>
<keyword evidence="2" id="KW-0677">Repeat</keyword>
<dbReference type="InterPro" id="IPR015915">
    <property type="entry name" value="Kelch-typ_b-propeller"/>
</dbReference>
<keyword evidence="3" id="KW-1133">Transmembrane helix</keyword>
<dbReference type="PANTHER" id="PTHR46093:SF18">
    <property type="entry name" value="FIBRONECTIN TYPE-III DOMAIN-CONTAINING PROTEIN"/>
    <property type="match status" value="1"/>
</dbReference>
<proteinExistence type="predicted"/>
<dbReference type="EMBL" id="SKBQ01000008">
    <property type="protein sequence ID" value="TPX07368.1"/>
    <property type="molecule type" value="Genomic_DNA"/>
</dbReference>
<evidence type="ECO:0000313" key="6">
    <source>
        <dbReference type="Proteomes" id="UP000319257"/>
    </source>
</evidence>
<name>A0A507AR66_9PEZI</name>